<dbReference type="InterPro" id="IPR036615">
    <property type="entry name" value="Mur_ligase_C_dom_sf"/>
</dbReference>
<dbReference type="Pfam" id="PF02875">
    <property type="entry name" value="Mur_ligase_C"/>
    <property type="match status" value="1"/>
</dbReference>
<comment type="similarity">
    <text evidence="1 11">Belongs to the MurCDEF family. MurE subfamily.</text>
</comment>
<comment type="catalytic activity">
    <reaction evidence="11">
        <text>UDP-N-acetyl-alpha-D-muramoyl-L-alanyl-D-glutamate + meso-2,6-diaminopimelate + ATP = UDP-N-acetyl-alpha-D-muramoyl-L-alanyl-gamma-D-glutamyl-meso-2,6-diaminopimelate + ADP + phosphate + H(+)</text>
        <dbReference type="Rhea" id="RHEA:23676"/>
        <dbReference type="ChEBI" id="CHEBI:15378"/>
        <dbReference type="ChEBI" id="CHEBI:30616"/>
        <dbReference type="ChEBI" id="CHEBI:43474"/>
        <dbReference type="ChEBI" id="CHEBI:57791"/>
        <dbReference type="ChEBI" id="CHEBI:83900"/>
        <dbReference type="ChEBI" id="CHEBI:83905"/>
        <dbReference type="ChEBI" id="CHEBI:456216"/>
        <dbReference type="EC" id="6.3.2.13"/>
    </reaction>
</comment>
<keyword evidence="8 11" id="KW-0573">Peptidoglycan synthesis</keyword>
<feature type="binding site" evidence="11">
    <location>
        <position position="187"/>
    </location>
    <ligand>
        <name>UDP-N-acetyl-alpha-D-muramoyl-L-alanyl-D-glutamate</name>
        <dbReference type="ChEBI" id="CHEBI:83900"/>
    </ligand>
</feature>
<comment type="cofactor">
    <cofactor evidence="11">
        <name>Mg(2+)</name>
        <dbReference type="ChEBI" id="CHEBI:18420"/>
    </cofactor>
</comment>
<dbReference type="GO" id="GO:0009252">
    <property type="term" value="P:peptidoglycan biosynthetic process"/>
    <property type="evidence" value="ECO:0007669"/>
    <property type="project" value="UniProtKB-UniRule"/>
</dbReference>
<dbReference type="Pfam" id="PF08245">
    <property type="entry name" value="Mur_ligase_M"/>
    <property type="match status" value="1"/>
</dbReference>
<feature type="binding site" evidence="11">
    <location>
        <begin position="404"/>
        <end position="407"/>
    </location>
    <ligand>
        <name>meso-2,6-diaminopimelate</name>
        <dbReference type="ChEBI" id="CHEBI:57791"/>
    </ligand>
</feature>
<keyword evidence="7 11" id="KW-0133">Cell shape</keyword>
<gene>
    <name evidence="11" type="primary">murE</name>
    <name evidence="16" type="ORF">A7E78_14155</name>
</gene>
<evidence type="ECO:0000256" key="6">
    <source>
        <dbReference type="ARBA" id="ARBA00022840"/>
    </source>
</evidence>
<dbReference type="GO" id="GO:0008765">
    <property type="term" value="F:UDP-N-acetylmuramoylalanyl-D-glutamate-2,6-diaminopimelate ligase activity"/>
    <property type="evidence" value="ECO:0007669"/>
    <property type="project" value="UniProtKB-UniRule"/>
</dbReference>
<evidence type="ECO:0000256" key="11">
    <source>
        <dbReference type="HAMAP-Rule" id="MF_00208"/>
    </source>
</evidence>
<dbReference type="EMBL" id="CP015519">
    <property type="protein sequence ID" value="APG29159.1"/>
    <property type="molecule type" value="Genomic_DNA"/>
</dbReference>
<dbReference type="PANTHER" id="PTHR23135:SF4">
    <property type="entry name" value="UDP-N-ACETYLMURAMOYL-L-ALANYL-D-GLUTAMATE--2,6-DIAMINOPIMELATE LIGASE MURE HOMOLOG, CHLOROPLASTIC"/>
    <property type="match status" value="1"/>
</dbReference>
<evidence type="ECO:0000313" key="16">
    <source>
        <dbReference type="EMBL" id="APG29159.1"/>
    </source>
</evidence>
<dbReference type="NCBIfam" id="NF001126">
    <property type="entry name" value="PRK00139.1-4"/>
    <property type="match status" value="1"/>
</dbReference>
<dbReference type="HAMAP" id="MF_00208">
    <property type="entry name" value="MurE"/>
    <property type="match status" value="1"/>
</dbReference>
<evidence type="ECO:0000256" key="10">
    <source>
        <dbReference type="ARBA" id="ARBA00023316"/>
    </source>
</evidence>
<name>A0A1L3GTA8_9BACT</name>
<feature type="binding site" evidence="11">
    <location>
        <position position="185"/>
    </location>
    <ligand>
        <name>UDP-N-acetyl-alpha-D-muramoyl-L-alanyl-D-glutamate</name>
        <dbReference type="ChEBI" id="CHEBI:83900"/>
    </ligand>
</feature>
<sequence>MNISTLVKKLTPRAIIGPANGEISALHYNSRQVVPGSTFFALRGVAADGHRFIDDALQRGAKAIVYETERPLPPQVTGILVDDARQALALASACYYDDPTKDMLVIGITGTNGKTTVSYLLETLLSSAGRRPAVIGTVNYRFEGQLLASTHTTPESLDLQELAARFHRAGADTLILEVSSHALEQRRVDGIAFDLGIFTNLTPEHLDYHGDLETYFQAKCRLFTGLGSRGPRQAIIDIDDSYGQRLAKQCQGLWSCGLSQEADVHPTVSDISLEGIKASIASPAGDFELCSALRGEFNLSNLLCASAAGLALGLAPAKVAEGLAEATAVPGRLEPVENALGALILVDYAHTADALDKALAAVTDLKPDRIITLFGCGGDRDRSKRPVMGEVAARHSALVVVTSDNPRTEDPGAIIDDIRLGLERVFKGQWSQQQAAEKGCGGYVVIVDRRAAIDFAVSQLGKGDLLLVAGKGHEDYQLIGNQRLHFDDREELRRALQEREGCHGA</sequence>
<dbReference type="GO" id="GO:0004326">
    <property type="term" value="F:tetrahydrofolylpolyglutamate synthase activity"/>
    <property type="evidence" value="ECO:0007669"/>
    <property type="project" value="InterPro"/>
</dbReference>
<feature type="binding site" evidence="11">
    <location>
        <position position="470"/>
    </location>
    <ligand>
        <name>meso-2,6-diaminopimelate</name>
        <dbReference type="ChEBI" id="CHEBI:57791"/>
    </ligand>
</feature>
<evidence type="ECO:0000259" key="15">
    <source>
        <dbReference type="Pfam" id="PF08245"/>
    </source>
</evidence>
<dbReference type="InterPro" id="IPR004101">
    <property type="entry name" value="Mur_ligase_C"/>
</dbReference>
<keyword evidence="6 11" id="KW-0067">ATP-binding</keyword>
<feature type="domain" description="Mur ligase C-terminal" evidence="14">
    <location>
        <begin position="331"/>
        <end position="472"/>
    </location>
</feature>
<dbReference type="InterPro" id="IPR000713">
    <property type="entry name" value="Mur_ligase_N"/>
</dbReference>
<dbReference type="Proteomes" id="UP000182517">
    <property type="component" value="Chromosome"/>
</dbReference>
<organism evidence="16 17">
    <name type="scientific">Syntrophotalea acetylenivorans</name>
    <dbReference type="NCBI Taxonomy" id="1842532"/>
    <lineage>
        <taxon>Bacteria</taxon>
        <taxon>Pseudomonadati</taxon>
        <taxon>Thermodesulfobacteriota</taxon>
        <taxon>Desulfuromonadia</taxon>
        <taxon>Desulfuromonadales</taxon>
        <taxon>Syntrophotaleaceae</taxon>
        <taxon>Syntrophotalea</taxon>
    </lineage>
</organism>
<dbReference type="GO" id="GO:0008360">
    <property type="term" value="P:regulation of cell shape"/>
    <property type="evidence" value="ECO:0007669"/>
    <property type="project" value="UniProtKB-KW"/>
</dbReference>
<dbReference type="PANTHER" id="PTHR23135">
    <property type="entry name" value="MUR LIGASE FAMILY MEMBER"/>
    <property type="match status" value="1"/>
</dbReference>
<dbReference type="InterPro" id="IPR018109">
    <property type="entry name" value="Folylpolyglutamate_synth_CS"/>
</dbReference>
<dbReference type="InterPro" id="IPR005761">
    <property type="entry name" value="UDP-N-AcMur-Glu-dNH2Pim_ligase"/>
</dbReference>
<evidence type="ECO:0000256" key="9">
    <source>
        <dbReference type="ARBA" id="ARBA00023306"/>
    </source>
</evidence>
<dbReference type="SUPFAM" id="SSF63418">
    <property type="entry name" value="MurE/MurF N-terminal domain"/>
    <property type="match status" value="1"/>
</dbReference>
<dbReference type="KEGG" id="pef:A7E78_14155"/>
<dbReference type="OrthoDB" id="9800958at2"/>
<dbReference type="NCBIfam" id="NF001124">
    <property type="entry name" value="PRK00139.1-2"/>
    <property type="match status" value="1"/>
</dbReference>
<dbReference type="Gene3D" id="3.40.1190.10">
    <property type="entry name" value="Mur-like, catalytic domain"/>
    <property type="match status" value="1"/>
</dbReference>
<comment type="caution">
    <text evidence="11">Lacks conserved residue(s) required for the propagation of feature annotation.</text>
</comment>
<dbReference type="Gene3D" id="3.40.1390.10">
    <property type="entry name" value="MurE/MurF, N-terminal domain"/>
    <property type="match status" value="1"/>
</dbReference>
<dbReference type="Pfam" id="PF01225">
    <property type="entry name" value="Mur_ligase"/>
    <property type="match status" value="1"/>
</dbReference>
<dbReference type="PROSITE" id="PS01011">
    <property type="entry name" value="FOLYLPOLYGLU_SYNT_1"/>
    <property type="match status" value="1"/>
</dbReference>
<keyword evidence="17" id="KW-1185">Reference proteome</keyword>
<dbReference type="GO" id="GO:0000287">
    <property type="term" value="F:magnesium ion binding"/>
    <property type="evidence" value="ECO:0007669"/>
    <property type="project" value="UniProtKB-UniRule"/>
</dbReference>
<comment type="PTM">
    <text evidence="11">Carboxylation is probably crucial for Mg(2+) binding and, consequently, for the gamma-phosphate positioning of ATP.</text>
</comment>
<evidence type="ECO:0000256" key="2">
    <source>
        <dbReference type="ARBA" id="ARBA00022490"/>
    </source>
</evidence>
<feature type="binding site" evidence="11">
    <location>
        <begin position="152"/>
        <end position="153"/>
    </location>
    <ligand>
        <name>UDP-N-acetyl-alpha-D-muramoyl-L-alanyl-D-glutamate</name>
        <dbReference type="ChEBI" id="CHEBI:83900"/>
    </ligand>
</feature>
<feature type="domain" description="Mur ligase N-terminal catalytic" evidence="13">
    <location>
        <begin position="22"/>
        <end position="93"/>
    </location>
</feature>
<dbReference type="NCBIfam" id="TIGR01085">
    <property type="entry name" value="murE"/>
    <property type="match status" value="1"/>
</dbReference>
<keyword evidence="3 11" id="KW-0436">Ligase</keyword>
<dbReference type="SUPFAM" id="SSF53244">
    <property type="entry name" value="MurD-like peptide ligases, peptide-binding domain"/>
    <property type="match status" value="1"/>
</dbReference>
<dbReference type="GO" id="GO:0071555">
    <property type="term" value="P:cell wall organization"/>
    <property type="evidence" value="ECO:0007669"/>
    <property type="project" value="UniProtKB-KW"/>
</dbReference>
<feature type="binding site" evidence="11">
    <location>
        <position position="474"/>
    </location>
    <ligand>
        <name>meso-2,6-diaminopimelate</name>
        <dbReference type="ChEBI" id="CHEBI:57791"/>
    </ligand>
</feature>
<feature type="modified residue" description="N6-carboxylysine" evidence="11">
    <location>
        <position position="219"/>
    </location>
</feature>
<dbReference type="GO" id="GO:0005737">
    <property type="term" value="C:cytoplasm"/>
    <property type="evidence" value="ECO:0007669"/>
    <property type="project" value="UniProtKB-SubCell"/>
</dbReference>
<feature type="binding site" evidence="11">
    <location>
        <position position="30"/>
    </location>
    <ligand>
        <name>UDP-N-acetyl-alpha-D-muramoyl-L-alanyl-D-glutamate</name>
        <dbReference type="ChEBI" id="CHEBI:83900"/>
    </ligand>
</feature>
<evidence type="ECO:0000256" key="4">
    <source>
        <dbReference type="ARBA" id="ARBA00022618"/>
    </source>
</evidence>
<comment type="pathway">
    <text evidence="11 12">Cell wall biogenesis; peptidoglycan biosynthesis.</text>
</comment>
<feature type="binding site" evidence="11">
    <location>
        <position position="380"/>
    </location>
    <ligand>
        <name>meso-2,6-diaminopimelate</name>
        <dbReference type="ChEBI" id="CHEBI:57791"/>
    </ligand>
</feature>
<evidence type="ECO:0000256" key="7">
    <source>
        <dbReference type="ARBA" id="ARBA00022960"/>
    </source>
</evidence>
<keyword evidence="10 11" id="KW-0961">Cell wall biogenesis/degradation</keyword>
<dbReference type="InterPro" id="IPR036565">
    <property type="entry name" value="Mur-like_cat_sf"/>
</dbReference>
<comment type="subcellular location">
    <subcellularLocation>
        <location evidence="11 12">Cytoplasm</location>
    </subcellularLocation>
</comment>
<evidence type="ECO:0000256" key="12">
    <source>
        <dbReference type="RuleBase" id="RU004135"/>
    </source>
</evidence>
<protein>
    <recommendedName>
        <fullName evidence="11">UDP-N-acetylmuramoyl-L-alanyl-D-glutamate--2,6-diaminopimelate ligase</fullName>
        <ecNumber evidence="11">6.3.2.13</ecNumber>
    </recommendedName>
    <alternativeName>
        <fullName evidence="11">Meso-A2pm-adding enzyme</fullName>
    </alternativeName>
    <alternativeName>
        <fullName evidence="11">Meso-diaminopimelate-adding enzyme</fullName>
    </alternativeName>
    <alternativeName>
        <fullName evidence="11">UDP-MurNAc-L-Ala-D-Glu:meso-diaminopimelate ligase</fullName>
    </alternativeName>
    <alternativeName>
        <fullName evidence="11">UDP-MurNAc-tripeptide synthetase</fullName>
    </alternativeName>
    <alternativeName>
        <fullName evidence="11">UDP-N-acetylmuramyl-tripeptide synthetase</fullName>
    </alternativeName>
</protein>
<evidence type="ECO:0000256" key="3">
    <source>
        <dbReference type="ARBA" id="ARBA00022598"/>
    </source>
</evidence>
<proteinExistence type="inferred from homology"/>
<dbReference type="UniPathway" id="UPA00219"/>
<evidence type="ECO:0000259" key="13">
    <source>
        <dbReference type="Pfam" id="PF01225"/>
    </source>
</evidence>
<dbReference type="EC" id="6.3.2.13" evidence="11"/>
<keyword evidence="5 11" id="KW-0547">Nucleotide-binding</keyword>
<dbReference type="InterPro" id="IPR013221">
    <property type="entry name" value="Mur_ligase_cen"/>
</dbReference>
<comment type="function">
    <text evidence="11">Catalyzes the addition of meso-diaminopimelic acid to the nucleotide precursor UDP-N-acetylmuramoyl-L-alanyl-D-glutamate (UMAG) in the biosynthesis of bacterial cell-wall peptidoglycan.</text>
</comment>
<keyword evidence="2 11" id="KW-0963">Cytoplasm</keyword>
<keyword evidence="4 11" id="KW-0132">Cell division</keyword>
<dbReference type="InterPro" id="IPR035911">
    <property type="entry name" value="MurE/MurF_N"/>
</dbReference>
<feature type="binding site" evidence="11">
    <location>
        <begin position="110"/>
        <end position="116"/>
    </location>
    <ligand>
        <name>ATP</name>
        <dbReference type="ChEBI" id="CHEBI:30616"/>
    </ligand>
</feature>
<accession>A0A1L3GTA8</accession>
<evidence type="ECO:0000313" key="17">
    <source>
        <dbReference type="Proteomes" id="UP000182517"/>
    </source>
</evidence>
<feature type="binding site" evidence="11">
    <location>
        <position position="179"/>
    </location>
    <ligand>
        <name>UDP-N-acetyl-alpha-D-muramoyl-L-alanyl-D-glutamate</name>
        <dbReference type="ChEBI" id="CHEBI:83900"/>
    </ligand>
</feature>
<feature type="short sequence motif" description="Meso-diaminopimelate recognition motif" evidence="11">
    <location>
        <begin position="404"/>
        <end position="407"/>
    </location>
</feature>
<keyword evidence="11" id="KW-0460">Magnesium</keyword>
<keyword evidence="9 11" id="KW-0131">Cell cycle</keyword>
<dbReference type="AlphaFoldDB" id="A0A1L3GTA8"/>
<dbReference type="GO" id="GO:0051301">
    <property type="term" value="P:cell division"/>
    <property type="evidence" value="ECO:0007669"/>
    <property type="project" value="UniProtKB-KW"/>
</dbReference>
<dbReference type="SUPFAM" id="SSF53623">
    <property type="entry name" value="MurD-like peptide ligases, catalytic domain"/>
    <property type="match status" value="1"/>
</dbReference>
<evidence type="ECO:0000256" key="5">
    <source>
        <dbReference type="ARBA" id="ARBA00022741"/>
    </source>
</evidence>
<dbReference type="GO" id="GO:0005524">
    <property type="term" value="F:ATP binding"/>
    <property type="evidence" value="ECO:0007669"/>
    <property type="project" value="UniProtKB-UniRule"/>
</dbReference>
<evidence type="ECO:0000259" key="14">
    <source>
        <dbReference type="Pfam" id="PF02875"/>
    </source>
</evidence>
<feature type="domain" description="Mur ligase central" evidence="15">
    <location>
        <begin position="108"/>
        <end position="308"/>
    </location>
</feature>
<dbReference type="STRING" id="1842532.A7E78_14155"/>
<evidence type="ECO:0000256" key="8">
    <source>
        <dbReference type="ARBA" id="ARBA00022984"/>
    </source>
</evidence>
<dbReference type="Gene3D" id="3.90.190.20">
    <property type="entry name" value="Mur ligase, C-terminal domain"/>
    <property type="match status" value="1"/>
</dbReference>
<reference evidence="16 17" key="1">
    <citation type="journal article" date="2017" name="Genome Announc.">
        <title>Complete Genome Sequences of Two Acetylene-Fermenting Pelobacter acetylenicus Strains.</title>
        <authorList>
            <person name="Sutton J.M."/>
            <person name="Baesman S.M."/>
            <person name="Fierst J.L."/>
            <person name="Poret-Peterson A.T."/>
            <person name="Oremland R.S."/>
            <person name="Dunlap D.S."/>
            <person name="Akob D.M."/>
        </authorList>
    </citation>
    <scope>NUCLEOTIDE SEQUENCE [LARGE SCALE GENOMIC DNA]</scope>
    <source>
        <strain evidence="16 17">SFB93</strain>
    </source>
</reference>
<evidence type="ECO:0000256" key="1">
    <source>
        <dbReference type="ARBA" id="ARBA00005898"/>
    </source>
</evidence>